<evidence type="ECO:0000313" key="1">
    <source>
        <dbReference type="EMBL" id="EJW96409.1"/>
    </source>
</evidence>
<dbReference type="AlphaFoldDB" id="J9GAF1"/>
<gene>
    <name evidence="1" type="ORF">EVA_15485</name>
</gene>
<proteinExistence type="predicted"/>
<dbReference type="EMBL" id="AMCI01005293">
    <property type="protein sequence ID" value="EJW96409.1"/>
    <property type="molecule type" value="Genomic_DNA"/>
</dbReference>
<reference evidence="1" key="1">
    <citation type="journal article" date="2012" name="PLoS ONE">
        <title>Gene sets for utilization of primary and secondary nutrition supplies in the distal gut of endangered iberian lynx.</title>
        <authorList>
            <person name="Alcaide M."/>
            <person name="Messina E."/>
            <person name="Richter M."/>
            <person name="Bargiela R."/>
            <person name="Peplies J."/>
            <person name="Huws S.A."/>
            <person name="Newbold C.J."/>
            <person name="Golyshin P.N."/>
            <person name="Simon M.A."/>
            <person name="Lopez G."/>
            <person name="Yakimov M.M."/>
            <person name="Ferrer M."/>
        </authorList>
    </citation>
    <scope>NUCLEOTIDE SEQUENCE</scope>
</reference>
<name>J9GAF1_9ZZZZ</name>
<organism evidence="1">
    <name type="scientific">gut metagenome</name>
    <dbReference type="NCBI Taxonomy" id="749906"/>
    <lineage>
        <taxon>unclassified sequences</taxon>
        <taxon>metagenomes</taxon>
        <taxon>organismal metagenomes</taxon>
    </lineage>
</organism>
<protein>
    <submittedName>
        <fullName evidence="1">Uncharacterized protein</fullName>
    </submittedName>
</protein>
<comment type="caution">
    <text evidence="1">The sequence shown here is derived from an EMBL/GenBank/DDBJ whole genome shotgun (WGS) entry which is preliminary data.</text>
</comment>
<accession>J9GAF1</accession>
<sequence length="34" mass="3830">MPACWQMPSAASILCGIKKLTRMPASKRLWSLPR</sequence>